<accession>A0A0A1VWQ6</accession>
<dbReference type="Gene3D" id="3.40.1350.10">
    <property type="match status" value="1"/>
</dbReference>
<dbReference type="AlphaFoldDB" id="A0A0A1VWQ6"/>
<protein>
    <submittedName>
        <fullName evidence="1">Putative inner membrane protein</fullName>
    </submittedName>
</protein>
<dbReference type="Proteomes" id="UP000030321">
    <property type="component" value="Unassembled WGS sequence"/>
</dbReference>
<dbReference type="RefSeq" id="WP_012264649.1">
    <property type="nucleotide sequence ID" value="NZ_BBPA01000053.1"/>
</dbReference>
<reference evidence="2" key="1">
    <citation type="journal article" date="2015" name="Genome">
        <title>Whole Genome Sequence of the Non-Microcystin-Producing Microcystis aeruginosa Strain NIES-44.</title>
        <authorList>
            <person name="Okano K."/>
            <person name="Miyata N."/>
            <person name="Ozaki Y."/>
        </authorList>
    </citation>
    <scope>NUCLEOTIDE SEQUENCE [LARGE SCALE GENOMIC DNA]</scope>
    <source>
        <strain evidence="2">NIES-44</strain>
    </source>
</reference>
<evidence type="ECO:0000313" key="2">
    <source>
        <dbReference type="Proteomes" id="UP000030321"/>
    </source>
</evidence>
<gene>
    <name evidence="1" type="ORF">N44_02755</name>
</gene>
<name>A0A0A1VWQ6_MICAE</name>
<comment type="caution">
    <text evidence="1">The sequence shown here is derived from an EMBL/GenBank/DDBJ whole genome shotgun (WGS) entry which is preliminary data.</text>
</comment>
<dbReference type="EMBL" id="BBPA01000053">
    <property type="protein sequence ID" value="GAL94175.1"/>
    <property type="molecule type" value="Genomic_DNA"/>
</dbReference>
<organism evidence="1 2">
    <name type="scientific">Microcystis aeruginosa NIES-44</name>
    <dbReference type="NCBI Taxonomy" id="449439"/>
    <lineage>
        <taxon>Bacteria</taxon>
        <taxon>Bacillati</taxon>
        <taxon>Cyanobacteriota</taxon>
        <taxon>Cyanophyceae</taxon>
        <taxon>Oscillatoriophycideae</taxon>
        <taxon>Chroococcales</taxon>
        <taxon>Microcystaceae</taxon>
        <taxon>Microcystis</taxon>
    </lineage>
</organism>
<sequence length="332" mass="38242">MPLYTFKDKQITEVQNTQFGIEKIQERSDLQAALRDKITVISPDTLVISEEFSEWTEGARRIDLLGIDKQANLVVIELKRDDTGAHMELQALRYAAMVSTLTFKRAVEIYQQYLEKRCIGKNAEEEILNFLGWSNALEEQFPKDVRIVLASANFSRELTTTVMWLNDRDLDIRCVRLQPYKLGEELLLDIEQIIPLPEAEEYQVKVREQASAQRTAASFSKDKTQYQFLGNIYNKRQLVLAIVTHHLQTNPDTTFDQLRQIFPDEIHRSFGVVALLEKATEKGGAKRYFLNEEQLLQTGDGQTIAVCNQWGIDNINPILEIAKRQGYQVEEL</sequence>
<dbReference type="InterPro" id="IPR011856">
    <property type="entry name" value="tRNA_endonuc-like_dom_sf"/>
</dbReference>
<evidence type="ECO:0000313" key="1">
    <source>
        <dbReference type="EMBL" id="GAL94175.1"/>
    </source>
</evidence>
<dbReference type="GO" id="GO:0003676">
    <property type="term" value="F:nucleic acid binding"/>
    <property type="evidence" value="ECO:0007669"/>
    <property type="project" value="InterPro"/>
</dbReference>
<proteinExistence type="predicted"/>